<reference evidence="10 11" key="1">
    <citation type="journal article" date="2011" name="Stand. Genomic Sci.">
        <title>Complete genome sequence of the filamentous gliding predatory bacterium Herpetosiphon aurantiacus type strain (114-95(T)).</title>
        <authorList>
            <person name="Kiss H."/>
            <person name="Nett M."/>
            <person name="Domin N."/>
            <person name="Martin K."/>
            <person name="Maresca J.A."/>
            <person name="Copeland A."/>
            <person name="Lapidus A."/>
            <person name="Lucas S."/>
            <person name="Berry K.W."/>
            <person name="Glavina Del Rio T."/>
            <person name="Dalin E."/>
            <person name="Tice H."/>
            <person name="Pitluck S."/>
            <person name="Richardson P."/>
            <person name="Bruce D."/>
            <person name="Goodwin L."/>
            <person name="Han C."/>
            <person name="Detter J.C."/>
            <person name="Schmutz J."/>
            <person name="Brettin T."/>
            <person name="Land M."/>
            <person name="Hauser L."/>
            <person name="Kyrpides N.C."/>
            <person name="Ivanova N."/>
            <person name="Goker M."/>
            <person name="Woyke T."/>
            <person name="Klenk H.P."/>
            <person name="Bryant D.A."/>
        </authorList>
    </citation>
    <scope>NUCLEOTIDE SEQUENCE [LARGE SCALE GENOMIC DNA]</scope>
    <source>
        <strain evidence="11">ATCC 23779 / DSM 785 / 114-95</strain>
    </source>
</reference>
<dbReference type="GO" id="GO:0016887">
    <property type="term" value="F:ATP hydrolysis activity"/>
    <property type="evidence" value="ECO:0007669"/>
    <property type="project" value="InterPro"/>
</dbReference>
<dbReference type="PROSITE" id="PS00211">
    <property type="entry name" value="ABC_TRANSPORTER_1"/>
    <property type="match status" value="1"/>
</dbReference>
<evidence type="ECO:0000256" key="3">
    <source>
        <dbReference type="ARBA" id="ARBA00022741"/>
    </source>
</evidence>
<dbReference type="InterPro" id="IPR027417">
    <property type="entry name" value="P-loop_NTPase"/>
</dbReference>
<dbReference type="SUPFAM" id="SSF52540">
    <property type="entry name" value="P-loop containing nucleoside triphosphate hydrolases"/>
    <property type="match status" value="1"/>
</dbReference>
<dbReference type="PANTHER" id="PTHR24221">
    <property type="entry name" value="ATP-BINDING CASSETTE SUB-FAMILY B"/>
    <property type="match status" value="1"/>
</dbReference>
<dbReference type="GO" id="GO:0045454">
    <property type="term" value="P:cell redox homeostasis"/>
    <property type="evidence" value="ECO:0007669"/>
    <property type="project" value="InterPro"/>
</dbReference>
<sequence length="547" mass="59644">MKRLLQLFYAERWQVLLVIGLGFATVGSSVGLIATSAYLIAKAALMPSIAELQVAVLGVRFFGIARGVLRYAERYLSHRLTFQILAQLRSWLYAALEPLAPARLLHYSRGDLLTRTISHIDSLQHLYVRAIAPPWVALLVALATSLLIGSFVWQLGLVLLLCHLLIGVVVPALSLRQSRQPGAKVNQQKQALNQAVVEAVTGSADIMAANAELLVQQQLTQLSQQLATSQRRLTNARITSTSLLNALVMLSTLLMVGLGSWFVEQGQLNPLYLAVIGLSTLASFEALGNLIQAAHIWQSSQQAAKAMFELVDARPAVSDPAEPSKLSTSSQIRFEHVDFGYVENQLVLRDLSFELAPGEIVALQAPSGAGKTTVAQLLLRFWDVQAGAIYLGDCDIRQLRLADLHQQIGYVSQHTELFNGSLRDNLRLANPAASEDDLVQALEVAQLSNLLAKLPAGLETWIGEQGAKLSGGERQRLALARVLLKPAPILILDEPTAQLDYANEAAWLAALKPLLADKTVLLISHRRAVQALADRSIYLEVSDTRSQ</sequence>
<dbReference type="Gene3D" id="1.20.1560.10">
    <property type="entry name" value="ABC transporter type 1, transmembrane domain"/>
    <property type="match status" value="1"/>
</dbReference>
<organism evidence="10 11">
    <name type="scientific">Herpetosiphon aurantiacus (strain ATCC 23779 / DSM 785 / 114-95)</name>
    <dbReference type="NCBI Taxonomy" id="316274"/>
    <lineage>
        <taxon>Bacteria</taxon>
        <taxon>Bacillati</taxon>
        <taxon>Chloroflexota</taxon>
        <taxon>Chloroflexia</taxon>
        <taxon>Herpetosiphonales</taxon>
        <taxon>Herpetosiphonaceae</taxon>
        <taxon>Herpetosiphon</taxon>
    </lineage>
</organism>
<dbReference type="SMART" id="SM00382">
    <property type="entry name" value="AAA"/>
    <property type="match status" value="1"/>
</dbReference>
<keyword evidence="2 7" id="KW-0812">Transmembrane</keyword>
<dbReference type="GO" id="GO:0140359">
    <property type="term" value="F:ABC-type transporter activity"/>
    <property type="evidence" value="ECO:0007669"/>
    <property type="project" value="InterPro"/>
</dbReference>
<keyword evidence="11" id="KW-1185">Reference proteome</keyword>
<evidence type="ECO:0000256" key="5">
    <source>
        <dbReference type="ARBA" id="ARBA00022989"/>
    </source>
</evidence>
<protein>
    <submittedName>
        <fullName evidence="10">ABC transporter CydDC cysteine exporter (CydDC-E) family permease/ATP-binding protein CydC</fullName>
    </submittedName>
</protein>
<dbReference type="EMBL" id="CP000875">
    <property type="protein sequence ID" value="ABX07226.1"/>
    <property type="molecule type" value="Genomic_DNA"/>
</dbReference>
<feature type="domain" description="ABC transporter" evidence="8">
    <location>
        <begin position="332"/>
        <end position="547"/>
    </location>
</feature>
<dbReference type="GO" id="GO:0005886">
    <property type="term" value="C:plasma membrane"/>
    <property type="evidence" value="ECO:0007669"/>
    <property type="project" value="UniProtKB-SubCell"/>
</dbReference>
<dbReference type="KEGG" id="hau:Haur_4595"/>
<dbReference type="BioCyc" id="HAUR316274:GHYA-4650-MONOMER"/>
<dbReference type="GO" id="GO:0034775">
    <property type="term" value="P:glutathione transmembrane transport"/>
    <property type="evidence" value="ECO:0007669"/>
    <property type="project" value="InterPro"/>
</dbReference>
<feature type="domain" description="ABC transmembrane type-1" evidence="9">
    <location>
        <begin position="16"/>
        <end position="299"/>
    </location>
</feature>
<dbReference type="Pfam" id="PF00005">
    <property type="entry name" value="ABC_tran"/>
    <property type="match status" value="1"/>
</dbReference>
<evidence type="ECO:0000256" key="4">
    <source>
        <dbReference type="ARBA" id="ARBA00022840"/>
    </source>
</evidence>
<evidence type="ECO:0000313" key="11">
    <source>
        <dbReference type="Proteomes" id="UP000000787"/>
    </source>
</evidence>
<evidence type="ECO:0000256" key="1">
    <source>
        <dbReference type="ARBA" id="ARBA00004651"/>
    </source>
</evidence>
<evidence type="ECO:0000259" key="8">
    <source>
        <dbReference type="PROSITE" id="PS50893"/>
    </source>
</evidence>
<feature type="transmembrane region" description="Helical" evidence="7">
    <location>
        <begin position="242"/>
        <end position="263"/>
    </location>
</feature>
<evidence type="ECO:0000313" key="10">
    <source>
        <dbReference type="EMBL" id="ABX07226.1"/>
    </source>
</evidence>
<dbReference type="Proteomes" id="UP000000787">
    <property type="component" value="Chromosome"/>
</dbReference>
<gene>
    <name evidence="10" type="ordered locus">Haur_4595</name>
</gene>
<dbReference type="InterPro" id="IPR014223">
    <property type="entry name" value="ABC_CydC/D"/>
</dbReference>
<dbReference type="AlphaFoldDB" id="A9B0K8"/>
<keyword evidence="5 7" id="KW-1133">Transmembrane helix</keyword>
<dbReference type="InParanoid" id="A9B0K8"/>
<keyword evidence="4" id="KW-0067">ATP-binding</keyword>
<proteinExistence type="predicted"/>
<dbReference type="InterPro" id="IPR017871">
    <property type="entry name" value="ABC_transporter-like_CS"/>
</dbReference>
<dbReference type="Gene3D" id="3.40.50.300">
    <property type="entry name" value="P-loop containing nucleotide triphosphate hydrolases"/>
    <property type="match status" value="1"/>
</dbReference>
<dbReference type="InterPro" id="IPR003593">
    <property type="entry name" value="AAA+_ATPase"/>
</dbReference>
<dbReference type="eggNOG" id="COG4987">
    <property type="taxonomic scope" value="Bacteria"/>
</dbReference>
<feature type="transmembrane region" description="Helical" evidence="7">
    <location>
        <begin position="126"/>
        <end position="149"/>
    </location>
</feature>
<evidence type="ECO:0000259" key="9">
    <source>
        <dbReference type="PROSITE" id="PS50929"/>
    </source>
</evidence>
<dbReference type="HOGENOM" id="CLU_000604_84_9_0"/>
<feature type="transmembrane region" description="Helical" evidence="7">
    <location>
        <begin position="12"/>
        <end position="40"/>
    </location>
</feature>
<dbReference type="NCBIfam" id="TIGR02868">
    <property type="entry name" value="CydC"/>
    <property type="match status" value="1"/>
</dbReference>
<dbReference type="InterPro" id="IPR003439">
    <property type="entry name" value="ABC_transporter-like_ATP-bd"/>
</dbReference>
<dbReference type="InterPro" id="IPR036640">
    <property type="entry name" value="ABC1_TM_sf"/>
</dbReference>
<dbReference type="InterPro" id="IPR039421">
    <property type="entry name" value="Type_1_exporter"/>
</dbReference>
<dbReference type="FunCoup" id="A9B0K8">
    <property type="interactions" value="71"/>
</dbReference>
<name>A9B0K8_HERA2</name>
<dbReference type="GO" id="GO:0034040">
    <property type="term" value="F:ATPase-coupled lipid transmembrane transporter activity"/>
    <property type="evidence" value="ECO:0007669"/>
    <property type="project" value="TreeGrafter"/>
</dbReference>
<evidence type="ECO:0000256" key="7">
    <source>
        <dbReference type="SAM" id="Phobius"/>
    </source>
</evidence>
<dbReference type="Pfam" id="PF00664">
    <property type="entry name" value="ABC_membrane"/>
    <property type="match status" value="1"/>
</dbReference>
<dbReference type="PROSITE" id="PS50893">
    <property type="entry name" value="ABC_TRANSPORTER_2"/>
    <property type="match status" value="1"/>
</dbReference>
<comment type="subcellular location">
    <subcellularLocation>
        <location evidence="1">Cell membrane</location>
        <topology evidence="1">Multi-pass membrane protein</topology>
    </subcellularLocation>
</comment>
<accession>A9B0K8</accession>
<dbReference type="STRING" id="316274.Haur_4595"/>
<keyword evidence="3" id="KW-0547">Nucleotide-binding</keyword>
<evidence type="ECO:0000256" key="2">
    <source>
        <dbReference type="ARBA" id="ARBA00022692"/>
    </source>
</evidence>
<feature type="transmembrane region" description="Helical" evidence="7">
    <location>
        <begin position="52"/>
        <end position="69"/>
    </location>
</feature>
<dbReference type="SUPFAM" id="SSF90123">
    <property type="entry name" value="ABC transporter transmembrane region"/>
    <property type="match status" value="1"/>
</dbReference>
<evidence type="ECO:0000256" key="6">
    <source>
        <dbReference type="ARBA" id="ARBA00023136"/>
    </source>
</evidence>
<dbReference type="InterPro" id="IPR011527">
    <property type="entry name" value="ABC1_TM_dom"/>
</dbReference>
<dbReference type="PANTHER" id="PTHR24221:SF653">
    <property type="entry name" value="TRANSPORT ATP-BINDING PROTEIN CYDC"/>
    <property type="match status" value="1"/>
</dbReference>
<feature type="transmembrane region" description="Helical" evidence="7">
    <location>
        <begin position="155"/>
        <end position="175"/>
    </location>
</feature>
<dbReference type="PROSITE" id="PS50929">
    <property type="entry name" value="ABC_TM1F"/>
    <property type="match status" value="1"/>
</dbReference>
<keyword evidence="6 7" id="KW-0472">Membrane</keyword>
<dbReference type="GO" id="GO:0005524">
    <property type="term" value="F:ATP binding"/>
    <property type="evidence" value="ECO:0007669"/>
    <property type="project" value="UniProtKB-KW"/>
</dbReference>